<keyword evidence="2" id="KW-1185">Reference proteome</keyword>
<organism evidence="1 2">
    <name type="scientific">Puccinia striiformis f. sp. tritici PST-78</name>
    <dbReference type="NCBI Taxonomy" id="1165861"/>
    <lineage>
        <taxon>Eukaryota</taxon>
        <taxon>Fungi</taxon>
        <taxon>Dikarya</taxon>
        <taxon>Basidiomycota</taxon>
        <taxon>Pucciniomycotina</taxon>
        <taxon>Pucciniomycetes</taxon>
        <taxon>Pucciniales</taxon>
        <taxon>Pucciniaceae</taxon>
        <taxon>Puccinia</taxon>
    </lineage>
</organism>
<accession>A0A0L0VTQ7</accession>
<proteinExistence type="predicted"/>
<dbReference type="OrthoDB" id="3265283at2759"/>
<dbReference type="AlphaFoldDB" id="A0A0L0VTQ7"/>
<dbReference type="EMBL" id="AJIL01000022">
    <property type="protein sequence ID" value="KNF02663.1"/>
    <property type="molecule type" value="Genomic_DNA"/>
</dbReference>
<evidence type="ECO:0000313" key="1">
    <source>
        <dbReference type="EMBL" id="KNF02663.1"/>
    </source>
</evidence>
<dbReference type="Proteomes" id="UP000054564">
    <property type="component" value="Unassembled WGS sequence"/>
</dbReference>
<reference evidence="2" key="1">
    <citation type="submission" date="2014-03" db="EMBL/GenBank/DDBJ databases">
        <title>The Genome Sequence of Puccinia striiformis f. sp. tritici PST-78.</title>
        <authorList>
            <consortium name="The Broad Institute Genome Sequencing Platform"/>
            <person name="Cuomo C."/>
            <person name="Hulbert S."/>
            <person name="Chen X."/>
            <person name="Walker B."/>
            <person name="Young S.K."/>
            <person name="Zeng Q."/>
            <person name="Gargeya S."/>
            <person name="Fitzgerald M."/>
            <person name="Haas B."/>
            <person name="Abouelleil A."/>
            <person name="Alvarado L."/>
            <person name="Arachchi H.M."/>
            <person name="Berlin A.M."/>
            <person name="Chapman S.B."/>
            <person name="Goldberg J."/>
            <person name="Griggs A."/>
            <person name="Gujja S."/>
            <person name="Hansen M."/>
            <person name="Howarth C."/>
            <person name="Imamovic A."/>
            <person name="Larimer J."/>
            <person name="McCowan C."/>
            <person name="Montmayeur A."/>
            <person name="Murphy C."/>
            <person name="Neiman D."/>
            <person name="Pearson M."/>
            <person name="Priest M."/>
            <person name="Roberts A."/>
            <person name="Saif S."/>
            <person name="Shea T."/>
            <person name="Sisk P."/>
            <person name="Sykes S."/>
            <person name="Wortman J."/>
            <person name="Nusbaum C."/>
            <person name="Birren B."/>
        </authorList>
    </citation>
    <scope>NUCLEOTIDE SEQUENCE [LARGE SCALE GENOMIC DNA]</scope>
    <source>
        <strain evidence="2">race PST-78</strain>
    </source>
</reference>
<protein>
    <submittedName>
        <fullName evidence="1">Uncharacterized protein</fullName>
    </submittedName>
</protein>
<evidence type="ECO:0000313" key="2">
    <source>
        <dbReference type="Proteomes" id="UP000054564"/>
    </source>
</evidence>
<gene>
    <name evidence="1" type="ORF">PSTG_04260</name>
</gene>
<comment type="caution">
    <text evidence="1">The sequence shown here is derived from an EMBL/GenBank/DDBJ whole genome shotgun (WGS) entry which is preliminary data.</text>
</comment>
<sequence>MDSLFGVENCQENLCSGQYGIEAVINYLKAARQHTSWNEDELLILKLERIHKCFEEYPQKLYEILALDGKKRYSRKLYEF</sequence>
<name>A0A0L0VTQ7_9BASI</name>